<protein>
    <submittedName>
        <fullName evidence="1">Uncharacterized protein</fullName>
    </submittedName>
</protein>
<proteinExistence type="predicted"/>
<dbReference type="AlphaFoldDB" id="A0A699UJA6"/>
<sequence>IPDEDDDVYTESTPLARKDSVMDYEIVNLNNKPYYKIIRADGTHQLYISFLTLLKNFKREDLEPLWSLVKERFYTSKPNNFSNDFLLTTLGTMFKKPGGQAQVWRNQRSIHGQAKIKS</sequence>
<feature type="non-terminal residue" evidence="1">
    <location>
        <position position="1"/>
    </location>
</feature>
<dbReference type="EMBL" id="BKCJ011329486">
    <property type="protein sequence ID" value="GFD21406.1"/>
    <property type="molecule type" value="Genomic_DNA"/>
</dbReference>
<comment type="caution">
    <text evidence="1">The sequence shown here is derived from an EMBL/GenBank/DDBJ whole genome shotgun (WGS) entry which is preliminary data.</text>
</comment>
<gene>
    <name evidence="1" type="ORF">Tci_893375</name>
</gene>
<reference evidence="1" key="1">
    <citation type="journal article" date="2019" name="Sci. Rep.">
        <title>Draft genome of Tanacetum cinerariifolium, the natural source of mosquito coil.</title>
        <authorList>
            <person name="Yamashiro T."/>
            <person name="Shiraishi A."/>
            <person name="Satake H."/>
            <person name="Nakayama K."/>
        </authorList>
    </citation>
    <scope>NUCLEOTIDE SEQUENCE</scope>
</reference>
<accession>A0A699UJA6</accession>
<organism evidence="1">
    <name type="scientific">Tanacetum cinerariifolium</name>
    <name type="common">Dalmatian daisy</name>
    <name type="synonym">Chrysanthemum cinerariifolium</name>
    <dbReference type="NCBI Taxonomy" id="118510"/>
    <lineage>
        <taxon>Eukaryota</taxon>
        <taxon>Viridiplantae</taxon>
        <taxon>Streptophyta</taxon>
        <taxon>Embryophyta</taxon>
        <taxon>Tracheophyta</taxon>
        <taxon>Spermatophyta</taxon>
        <taxon>Magnoliopsida</taxon>
        <taxon>eudicotyledons</taxon>
        <taxon>Gunneridae</taxon>
        <taxon>Pentapetalae</taxon>
        <taxon>asterids</taxon>
        <taxon>campanulids</taxon>
        <taxon>Asterales</taxon>
        <taxon>Asteraceae</taxon>
        <taxon>Asteroideae</taxon>
        <taxon>Anthemideae</taxon>
        <taxon>Anthemidinae</taxon>
        <taxon>Tanacetum</taxon>
    </lineage>
</organism>
<name>A0A699UJA6_TANCI</name>
<evidence type="ECO:0000313" key="1">
    <source>
        <dbReference type="EMBL" id="GFD21406.1"/>
    </source>
</evidence>